<feature type="coiled-coil region" evidence="1">
    <location>
        <begin position="234"/>
        <end position="335"/>
    </location>
</feature>
<dbReference type="GO" id="GO:0005938">
    <property type="term" value="C:cell cortex"/>
    <property type="evidence" value="ECO:0007669"/>
    <property type="project" value="InterPro"/>
</dbReference>
<dbReference type="GO" id="GO:0000226">
    <property type="term" value="P:microtubule cytoskeleton organization"/>
    <property type="evidence" value="ECO:0007669"/>
    <property type="project" value="TreeGrafter"/>
</dbReference>
<feature type="region of interest" description="Disordered" evidence="2">
    <location>
        <begin position="433"/>
        <end position="452"/>
    </location>
</feature>
<evidence type="ECO:0000313" key="5">
    <source>
        <dbReference type="RefSeq" id="XP_033455394.1"/>
    </source>
</evidence>
<feature type="region of interest" description="Disordered" evidence="2">
    <location>
        <begin position="1352"/>
        <end position="1533"/>
    </location>
</feature>
<feature type="compositionally biased region" description="Polar residues" evidence="2">
    <location>
        <begin position="1597"/>
        <end position="1608"/>
    </location>
</feature>
<feature type="compositionally biased region" description="Polar residues" evidence="2">
    <location>
        <begin position="153"/>
        <end position="173"/>
    </location>
</feature>
<feature type="compositionally biased region" description="Low complexity" evidence="2">
    <location>
        <begin position="17"/>
        <end position="35"/>
    </location>
</feature>
<dbReference type="GO" id="GO:0005543">
    <property type="term" value="F:phospholipid binding"/>
    <property type="evidence" value="ECO:0007669"/>
    <property type="project" value="InterPro"/>
</dbReference>
<feature type="domain" description="PH" evidence="3">
    <location>
        <begin position="1227"/>
        <end position="1338"/>
    </location>
</feature>
<reference evidence="5" key="1">
    <citation type="submission" date="2020-01" db="EMBL/GenBank/DDBJ databases">
        <authorList>
            <consortium name="DOE Joint Genome Institute"/>
            <person name="Haridas S."/>
            <person name="Albert R."/>
            <person name="Binder M."/>
            <person name="Bloem J."/>
            <person name="Labutti K."/>
            <person name="Salamov A."/>
            <person name="Andreopoulos B."/>
            <person name="Baker S.E."/>
            <person name="Barry K."/>
            <person name="Bills G."/>
            <person name="Bluhm B.H."/>
            <person name="Cannon C."/>
            <person name="Castanera R."/>
            <person name="Culley D.E."/>
            <person name="Daum C."/>
            <person name="Ezra D."/>
            <person name="Gonzalez J.B."/>
            <person name="Henrissat B."/>
            <person name="Kuo A."/>
            <person name="Liang C."/>
            <person name="Lipzen A."/>
            <person name="Lutzoni F."/>
            <person name="Magnuson J."/>
            <person name="Mondo S."/>
            <person name="Nolan M."/>
            <person name="Ohm R."/>
            <person name="Pangilinan J."/>
            <person name="Park H.-J."/>
            <person name="Ramirez L."/>
            <person name="Alfaro M."/>
            <person name="Sun H."/>
            <person name="Tritt A."/>
            <person name="Yoshinaga Y."/>
            <person name="Zwiers L.-H."/>
            <person name="Turgeon B.G."/>
            <person name="Goodwin S.B."/>
            <person name="Spatafora J.W."/>
            <person name="Crous P.W."/>
            <person name="Grigoriev I.V."/>
        </authorList>
    </citation>
    <scope>NUCLEOTIDE SEQUENCE</scope>
    <source>
        <strain evidence="5">CBS 342.82</strain>
    </source>
</reference>
<feature type="region of interest" description="Disordered" evidence="2">
    <location>
        <begin position="1562"/>
        <end position="1608"/>
    </location>
</feature>
<feature type="compositionally biased region" description="Acidic residues" evidence="2">
    <location>
        <begin position="659"/>
        <end position="672"/>
    </location>
</feature>
<dbReference type="InterPro" id="IPR011993">
    <property type="entry name" value="PH-like_dom_sf"/>
</dbReference>
<sequence length="1608" mass="172824">MSASTSLLPGAAAANGTTDPFTTAPPHAHPAPLRYSAFDSDDFSAYSTNSPSSARRALEAHLKDTERRIQDASRLGTTLLQQRKDLVSRIKDVEQIQTQNEVPADLRDKLLALEREYNEVGRESARAFLPKSRITSEASLESSENSSVLSAQARESPTKQSVPSRRQRNQPSNRVHDIEFATEISTSLIAQVRQLQAALAEKDNALKDNAVSRAQLEKETMALVARIRHMDETEQKYKDENWNLEMRVQELEASYKQSSDKESRLAQSIKAIQVESAAKERELDELKLAHEKLVDDQAMARKVSEADMHGLRRDLAHHENDKQKLHGRIHELTTQNTELAKAVGYRWNQSTKESDTDFVSAEEGQNSDDQAGDHSDPSSPIKGTPARHGMLESETLKSSLNHAHRMIQNLKNNIHREKTEKIELKRMLQDARDELETRRDHGSATANVAKKRRDLESLRTKNRSKPDKIGAIRGSTTEIVDEQPDWEDDEDQRTPSKSNAFGVAAGSAAIATGAPHLVRAYTSTDTETDAFETADERNTTTESEAFATGAEDFDNDTEGDMTETEAGPARTNPVRVVSGISTKRGDRRSFTSTASVSADEDVDSIKTPIQSQQPKYKVRLNRGSRRMGRGNDAGSESPVTYSPASSFGTPGASQSMQNLEDELGAFDDEDSVEGTPSSIHSLDDQDDSRSMLSADRDFDDEEPTTPSRRSGDAGELSVTTPTSVLSPQDVTVIKASPNGTDDSLHEDDVDSTVLVHPTESVIYSPPKPVVPKPAMVDAGIMTEPWQPTPEKSKISERVEGVVGGALAGLGLGSLLGSKKSDEKPEAVSSEPLEKEEISSLPATITSSATEPATTESAAAAGATTRELSEPVPAEPVIVESKHLPAPPVSLTISSIMVQELEPESEPEDVHVPLLPRRSSRRVDPVASAAGATLGVAGVIDENYDDEIDRPGTARSVREAVQTPVKSSPASELPATLASSNAIANQAPVEVTVHAPLSESANVKQAVVDEGSQTVVSSQEIDKLLDNRVPSVLTPPAVTSMQDAGNSPIAPPKTIVFGPTAGLVPAAAASVAGVAAGAAAGLTLRRPNSAGSTRSRTSIVQPPLPADHTEKIAAAASQQNSATPTPTSATTIGSMGPPTMPASAYKTPRPRTPGSQAAERGASRDGTTPRPGRAKVTIAASPSVRPHRDSVSTFASELDDRFNISREGIYPTDVEPSTDPRMIQAITQTMIGEYLWKYTRKTGRNETSSTRHRRFFWVHPYTRTLYWSENDPSTAGRSMLKAKSVAIDAVRVITDDHVYPPGLHRKSLVVVTPGREIVFTAPSSQRHETWYNALSYLLLKTEEEEREAALLAAQGGEDGDGDPDDSRAGFGRSVRRSLNRATRSLSRHSQGGPNNPRRSSFTSRASRTSSPQRSEAVSNLVHHNRRSVPAPSSISSSSQRNRDTTTTALPAPPTLSAAAHPPRNPTAASREVSSGSVGGRFSSLASRFGSSNTRSGGGRASAEPPRGTGASATTGGVSSAMSGSYHEAHGAPVGESAEDIRTQLEMQERNADLLENVRACCDGKHDVGSLSNRTGGRASFGSRFGGGHSHSHPHPPSQNQQSDTTRSRT</sequence>
<dbReference type="InterPro" id="IPR053005">
    <property type="entry name" value="Nuclear_Pos-Cytoskel_Interact"/>
</dbReference>
<name>A0A6J3LRV9_9PEZI</name>
<feature type="region of interest" description="Disordered" evidence="2">
    <location>
        <begin position="1"/>
        <end position="35"/>
    </location>
</feature>
<dbReference type="SUPFAM" id="SSF50729">
    <property type="entry name" value="PH domain-like"/>
    <property type="match status" value="1"/>
</dbReference>
<feature type="compositionally biased region" description="Low complexity" evidence="2">
    <location>
        <begin position="842"/>
        <end position="865"/>
    </location>
</feature>
<dbReference type="GO" id="GO:0015631">
    <property type="term" value="F:tubulin binding"/>
    <property type="evidence" value="ECO:0007669"/>
    <property type="project" value="TreeGrafter"/>
</dbReference>
<feature type="compositionally biased region" description="Basic and acidic residues" evidence="2">
    <location>
        <begin position="459"/>
        <end position="470"/>
    </location>
</feature>
<evidence type="ECO:0000259" key="3">
    <source>
        <dbReference type="PROSITE" id="PS50003"/>
    </source>
</evidence>
<dbReference type="SMART" id="SM00233">
    <property type="entry name" value="PH"/>
    <property type="match status" value="1"/>
</dbReference>
<keyword evidence="4" id="KW-1185">Reference proteome</keyword>
<dbReference type="PANTHER" id="PTHR28190">
    <property type="entry name" value="NUCLEAR MIGRATION PROTEIN NUM1"/>
    <property type="match status" value="1"/>
</dbReference>
<reference evidence="5" key="2">
    <citation type="submission" date="2020-04" db="EMBL/GenBank/DDBJ databases">
        <authorList>
            <consortium name="NCBI Genome Project"/>
        </authorList>
    </citation>
    <scope>NUCLEOTIDE SEQUENCE</scope>
    <source>
        <strain evidence="5">CBS 342.82</strain>
    </source>
</reference>
<feature type="region of interest" description="Disordered" evidence="2">
    <location>
        <begin position="350"/>
        <end position="388"/>
    </location>
</feature>
<dbReference type="OrthoDB" id="2149224at2759"/>
<feature type="compositionally biased region" description="Polar residues" evidence="2">
    <location>
        <begin position="717"/>
        <end position="729"/>
    </location>
</feature>
<feature type="compositionally biased region" description="Polar residues" evidence="2">
    <location>
        <begin position="637"/>
        <end position="658"/>
    </location>
</feature>
<organism evidence="5">
    <name type="scientific">Dissoconium aciculare CBS 342.82</name>
    <dbReference type="NCBI Taxonomy" id="1314786"/>
    <lineage>
        <taxon>Eukaryota</taxon>
        <taxon>Fungi</taxon>
        <taxon>Dikarya</taxon>
        <taxon>Ascomycota</taxon>
        <taxon>Pezizomycotina</taxon>
        <taxon>Dothideomycetes</taxon>
        <taxon>Dothideomycetidae</taxon>
        <taxon>Mycosphaerellales</taxon>
        <taxon>Dissoconiaceae</taxon>
        <taxon>Dissoconium</taxon>
    </lineage>
</organism>
<feature type="region of interest" description="Disordered" evidence="2">
    <location>
        <begin position="1113"/>
        <end position="1175"/>
    </location>
</feature>
<protein>
    <recommendedName>
        <fullName evidence="3">PH domain-containing protein</fullName>
    </recommendedName>
</protein>
<feature type="compositionally biased region" description="Low complexity" evidence="2">
    <location>
        <begin position="1396"/>
        <end position="1409"/>
    </location>
</feature>
<feature type="compositionally biased region" description="Low complexity" evidence="2">
    <location>
        <begin position="1468"/>
        <end position="1482"/>
    </location>
</feature>
<keyword evidence="1" id="KW-0175">Coiled coil</keyword>
<dbReference type="PROSITE" id="PS50003">
    <property type="entry name" value="PH_DOMAIN"/>
    <property type="match status" value="1"/>
</dbReference>
<gene>
    <name evidence="5" type="ORF">K489DRAFT_384970</name>
</gene>
<feature type="compositionally biased region" description="Low complexity" evidence="2">
    <location>
        <begin position="1506"/>
        <end position="1523"/>
    </location>
</feature>
<evidence type="ECO:0000313" key="4">
    <source>
        <dbReference type="Proteomes" id="UP000504637"/>
    </source>
</evidence>
<feature type="region of interest" description="Disordered" evidence="2">
    <location>
        <begin position="520"/>
        <end position="750"/>
    </location>
</feature>
<feature type="compositionally biased region" description="Polar residues" evidence="2">
    <location>
        <begin position="1483"/>
        <end position="1493"/>
    </location>
</feature>
<dbReference type="Proteomes" id="UP000504637">
    <property type="component" value="Unplaced"/>
</dbReference>
<dbReference type="Gene3D" id="2.30.29.30">
    <property type="entry name" value="Pleckstrin-homology domain (PH domain)/Phosphotyrosine-binding domain (PTB)"/>
    <property type="match status" value="1"/>
</dbReference>
<dbReference type="GO" id="GO:0005739">
    <property type="term" value="C:mitochondrion"/>
    <property type="evidence" value="ECO:0007669"/>
    <property type="project" value="TreeGrafter"/>
</dbReference>
<feature type="region of interest" description="Disordered" evidence="2">
    <location>
        <begin position="134"/>
        <end position="175"/>
    </location>
</feature>
<reference evidence="5" key="3">
    <citation type="submission" date="2025-08" db="UniProtKB">
        <authorList>
            <consortium name="RefSeq"/>
        </authorList>
    </citation>
    <scope>IDENTIFICATION</scope>
    <source>
        <strain evidence="5">CBS 342.82</strain>
    </source>
</reference>
<feature type="compositionally biased region" description="Basic and acidic residues" evidence="2">
    <location>
        <begin position="433"/>
        <end position="442"/>
    </location>
</feature>
<feature type="compositionally biased region" description="Low complexity" evidence="2">
    <location>
        <begin position="136"/>
        <end position="151"/>
    </location>
</feature>
<dbReference type="Pfam" id="PF12814">
    <property type="entry name" value="Mcp5_PH"/>
    <property type="match status" value="1"/>
</dbReference>
<evidence type="ECO:0000256" key="2">
    <source>
        <dbReference type="SAM" id="MobiDB-lite"/>
    </source>
</evidence>
<feature type="compositionally biased region" description="Basic and acidic residues" evidence="2">
    <location>
        <begin position="818"/>
        <end position="837"/>
    </location>
</feature>
<dbReference type="GeneID" id="54363785"/>
<feature type="compositionally biased region" description="Basic residues" evidence="2">
    <location>
        <begin position="616"/>
        <end position="628"/>
    </location>
</feature>
<feature type="compositionally biased region" description="Acidic residues" evidence="2">
    <location>
        <begin position="551"/>
        <end position="563"/>
    </location>
</feature>
<dbReference type="InterPro" id="IPR024774">
    <property type="entry name" value="PH_dom-Mcp5-type"/>
</dbReference>
<dbReference type="PANTHER" id="PTHR28190:SF1">
    <property type="entry name" value="NUCLEAR MIGRATION PROTEIN NUM1"/>
    <property type="match status" value="1"/>
</dbReference>
<feature type="compositionally biased region" description="Acidic residues" evidence="2">
    <location>
        <begin position="479"/>
        <end position="491"/>
    </location>
</feature>
<evidence type="ECO:0000256" key="1">
    <source>
        <dbReference type="SAM" id="Coils"/>
    </source>
</evidence>
<dbReference type="InterPro" id="IPR001849">
    <property type="entry name" value="PH_domain"/>
</dbReference>
<feature type="region of interest" description="Disordered" evidence="2">
    <location>
        <begin position="459"/>
        <end position="499"/>
    </location>
</feature>
<accession>A0A6J3LRV9</accession>
<dbReference type="GO" id="GO:0032065">
    <property type="term" value="P:maintenance of protein location in cell cortex"/>
    <property type="evidence" value="ECO:0007669"/>
    <property type="project" value="InterPro"/>
</dbReference>
<feature type="region of interest" description="Disordered" evidence="2">
    <location>
        <begin position="812"/>
        <end position="871"/>
    </location>
</feature>
<proteinExistence type="predicted"/>
<feature type="compositionally biased region" description="Low complexity" evidence="2">
    <location>
        <begin position="1120"/>
        <end position="1130"/>
    </location>
</feature>
<feature type="compositionally biased region" description="Polar residues" evidence="2">
    <location>
        <begin position="1378"/>
        <end position="1392"/>
    </location>
</feature>
<feature type="compositionally biased region" description="Low complexity" evidence="2">
    <location>
        <begin position="1431"/>
        <end position="1460"/>
    </location>
</feature>
<dbReference type="RefSeq" id="XP_033455394.1">
    <property type="nucleotide sequence ID" value="XM_033605985.1"/>
</dbReference>
<dbReference type="CDD" id="cd13365">
    <property type="entry name" value="PH_PLC_plant-like"/>
    <property type="match status" value="1"/>
</dbReference>